<proteinExistence type="predicted"/>
<sequence length="87" mass="9817">MASFPIVFCSISNFWIVLGTVSIHSIHLHSVLMNTYSWLKEMLHHLSSSVRGGNGMFKLDLTKGFDRISWPYLGNVLGRFGFSNKAI</sequence>
<organism evidence="2 3">
    <name type="scientific">Cuscuta campestris</name>
    <dbReference type="NCBI Taxonomy" id="132261"/>
    <lineage>
        <taxon>Eukaryota</taxon>
        <taxon>Viridiplantae</taxon>
        <taxon>Streptophyta</taxon>
        <taxon>Embryophyta</taxon>
        <taxon>Tracheophyta</taxon>
        <taxon>Spermatophyta</taxon>
        <taxon>Magnoliopsida</taxon>
        <taxon>eudicotyledons</taxon>
        <taxon>Gunneridae</taxon>
        <taxon>Pentapetalae</taxon>
        <taxon>asterids</taxon>
        <taxon>lamiids</taxon>
        <taxon>Solanales</taxon>
        <taxon>Convolvulaceae</taxon>
        <taxon>Cuscuteae</taxon>
        <taxon>Cuscuta</taxon>
        <taxon>Cuscuta subgen. Grammica</taxon>
        <taxon>Cuscuta sect. Cleistogrammica</taxon>
    </lineage>
</organism>
<feature type="transmembrane region" description="Helical" evidence="1">
    <location>
        <begin position="12"/>
        <end position="32"/>
    </location>
</feature>
<evidence type="ECO:0000313" key="2">
    <source>
        <dbReference type="EMBL" id="VFQ92408.1"/>
    </source>
</evidence>
<dbReference type="EMBL" id="OOIL02004536">
    <property type="protein sequence ID" value="VFQ92408.1"/>
    <property type="molecule type" value="Genomic_DNA"/>
</dbReference>
<keyword evidence="3" id="KW-1185">Reference proteome</keyword>
<dbReference type="AlphaFoldDB" id="A0A484MWP9"/>
<protein>
    <recommendedName>
        <fullName evidence="4">Reverse transcriptase domain-containing protein</fullName>
    </recommendedName>
</protein>
<evidence type="ECO:0008006" key="4">
    <source>
        <dbReference type="Google" id="ProtNLM"/>
    </source>
</evidence>
<keyword evidence="1" id="KW-0812">Transmembrane</keyword>
<evidence type="ECO:0000313" key="3">
    <source>
        <dbReference type="Proteomes" id="UP000595140"/>
    </source>
</evidence>
<reference evidence="2 3" key="1">
    <citation type="submission" date="2018-04" db="EMBL/GenBank/DDBJ databases">
        <authorList>
            <person name="Vogel A."/>
        </authorList>
    </citation>
    <scope>NUCLEOTIDE SEQUENCE [LARGE SCALE GENOMIC DNA]</scope>
</reference>
<gene>
    <name evidence="2" type="ORF">CCAM_LOCUS34184</name>
</gene>
<name>A0A484MWP9_9ASTE</name>
<evidence type="ECO:0000256" key="1">
    <source>
        <dbReference type="SAM" id="Phobius"/>
    </source>
</evidence>
<dbReference type="Proteomes" id="UP000595140">
    <property type="component" value="Unassembled WGS sequence"/>
</dbReference>
<accession>A0A484MWP9</accession>
<dbReference type="OrthoDB" id="1748983at2759"/>
<keyword evidence="1" id="KW-1133">Transmembrane helix</keyword>
<keyword evidence="1" id="KW-0472">Membrane</keyword>